<keyword evidence="3" id="KW-0805">Transcription regulation</keyword>
<evidence type="ECO:0000256" key="1">
    <source>
        <dbReference type="ARBA" id="ARBA00022553"/>
    </source>
</evidence>
<dbReference type="SUPFAM" id="SSF52172">
    <property type="entry name" value="CheY-like"/>
    <property type="match status" value="1"/>
</dbReference>
<dbReference type="CDD" id="cd00383">
    <property type="entry name" value="trans_reg_C"/>
    <property type="match status" value="1"/>
</dbReference>
<dbReference type="InterPro" id="IPR001789">
    <property type="entry name" value="Sig_transdc_resp-reg_receiver"/>
</dbReference>
<dbReference type="SMART" id="SM00448">
    <property type="entry name" value="REC"/>
    <property type="match status" value="1"/>
</dbReference>
<evidence type="ECO:0000259" key="7">
    <source>
        <dbReference type="PROSITE" id="PS51755"/>
    </source>
</evidence>
<dbReference type="InterPro" id="IPR016032">
    <property type="entry name" value="Sig_transdc_resp-reg_C-effctor"/>
</dbReference>
<evidence type="ECO:0000256" key="3">
    <source>
        <dbReference type="ARBA" id="ARBA00023015"/>
    </source>
</evidence>
<dbReference type="PANTHER" id="PTHR48111:SF1">
    <property type="entry name" value="TWO-COMPONENT RESPONSE REGULATOR ORR33"/>
    <property type="match status" value="1"/>
</dbReference>
<evidence type="ECO:0000256" key="2">
    <source>
        <dbReference type="ARBA" id="ARBA00023012"/>
    </source>
</evidence>
<dbReference type="InterPro" id="IPR039420">
    <property type="entry name" value="WalR-like"/>
</dbReference>
<dbReference type="GO" id="GO:0032993">
    <property type="term" value="C:protein-DNA complex"/>
    <property type="evidence" value="ECO:0007669"/>
    <property type="project" value="TreeGrafter"/>
</dbReference>
<dbReference type="PANTHER" id="PTHR48111">
    <property type="entry name" value="REGULATOR OF RPOS"/>
    <property type="match status" value="1"/>
</dbReference>
<dbReference type="GO" id="GO:0006355">
    <property type="term" value="P:regulation of DNA-templated transcription"/>
    <property type="evidence" value="ECO:0007669"/>
    <property type="project" value="InterPro"/>
</dbReference>
<dbReference type="SUPFAM" id="SSF46894">
    <property type="entry name" value="C-terminal effector domain of the bipartite response regulators"/>
    <property type="match status" value="1"/>
</dbReference>
<evidence type="ECO:0000256" key="4">
    <source>
        <dbReference type="ARBA" id="ARBA00023125"/>
    </source>
</evidence>
<accession>A0A1W1BWR1</accession>
<dbReference type="Gene3D" id="1.10.10.10">
    <property type="entry name" value="Winged helix-like DNA-binding domain superfamily/Winged helix DNA-binding domain"/>
    <property type="match status" value="1"/>
</dbReference>
<evidence type="ECO:0000313" key="8">
    <source>
        <dbReference type="EMBL" id="SFV57907.1"/>
    </source>
</evidence>
<dbReference type="EMBL" id="FPHC01000045">
    <property type="protein sequence ID" value="SFV57907.1"/>
    <property type="molecule type" value="Genomic_DNA"/>
</dbReference>
<reference evidence="8" key="1">
    <citation type="submission" date="2016-10" db="EMBL/GenBank/DDBJ databases">
        <authorList>
            <person name="de Groot N.N."/>
        </authorList>
    </citation>
    <scope>NUCLEOTIDE SEQUENCE</scope>
</reference>
<keyword evidence="2" id="KW-0902">Two-component regulatory system</keyword>
<dbReference type="GO" id="GO:0000156">
    <property type="term" value="F:phosphorelay response regulator activity"/>
    <property type="evidence" value="ECO:0007669"/>
    <property type="project" value="TreeGrafter"/>
</dbReference>
<dbReference type="PROSITE" id="PS51755">
    <property type="entry name" value="OMPR_PHOB"/>
    <property type="match status" value="1"/>
</dbReference>
<dbReference type="Pfam" id="PF00072">
    <property type="entry name" value="Response_reg"/>
    <property type="match status" value="1"/>
</dbReference>
<feature type="domain" description="Response regulatory" evidence="6">
    <location>
        <begin position="14"/>
        <end position="134"/>
    </location>
</feature>
<keyword evidence="1" id="KW-0597">Phosphoprotein</keyword>
<protein>
    <submittedName>
        <fullName evidence="8">Two component transcriptional regulator, winged helix family</fullName>
    </submittedName>
</protein>
<gene>
    <name evidence="8" type="ORF">MNB_SV-6-142</name>
</gene>
<dbReference type="PROSITE" id="PS50110">
    <property type="entry name" value="RESPONSE_REGULATORY"/>
    <property type="match status" value="1"/>
</dbReference>
<evidence type="ECO:0000259" key="6">
    <source>
        <dbReference type="PROSITE" id="PS50110"/>
    </source>
</evidence>
<dbReference type="GO" id="GO:0000976">
    <property type="term" value="F:transcription cis-regulatory region binding"/>
    <property type="evidence" value="ECO:0007669"/>
    <property type="project" value="TreeGrafter"/>
</dbReference>
<dbReference type="AlphaFoldDB" id="A0A1W1BWR1"/>
<keyword evidence="4" id="KW-0238">DNA-binding</keyword>
<organism evidence="8">
    <name type="scientific">hydrothermal vent metagenome</name>
    <dbReference type="NCBI Taxonomy" id="652676"/>
    <lineage>
        <taxon>unclassified sequences</taxon>
        <taxon>metagenomes</taxon>
        <taxon>ecological metagenomes</taxon>
    </lineage>
</organism>
<evidence type="ECO:0000256" key="5">
    <source>
        <dbReference type="ARBA" id="ARBA00023163"/>
    </source>
</evidence>
<dbReference type="GO" id="GO:0005829">
    <property type="term" value="C:cytosol"/>
    <property type="evidence" value="ECO:0007669"/>
    <property type="project" value="TreeGrafter"/>
</dbReference>
<sequence>MNYKKLLSKTKKLSILLVDDYKYIRNDLESIFEDIFQSVIVADNGQDALEIYQNYFDENQKYIDIILTDIEMPQMNGIELSEKILQINKDQDIIVISAYTDSKYLIKLINLGVSQFITKPIEIDMLLNSILDISTKIELKNSNIANEKSSILKLDNEYTWDNDKLILAKNGSEIILTRHELILMLLLSKRVNSISTNEMIIDHFYDYGIHISEDNVRKLIFKFRKKIPKKMIETIYGIGYKLIVSI</sequence>
<dbReference type="InterPro" id="IPR001867">
    <property type="entry name" value="OmpR/PhoB-type_DNA-bd"/>
</dbReference>
<dbReference type="SMART" id="SM00862">
    <property type="entry name" value="Trans_reg_C"/>
    <property type="match status" value="1"/>
</dbReference>
<name>A0A1W1BWR1_9ZZZZ</name>
<dbReference type="Pfam" id="PF00486">
    <property type="entry name" value="Trans_reg_C"/>
    <property type="match status" value="1"/>
</dbReference>
<dbReference type="Gene3D" id="3.40.50.2300">
    <property type="match status" value="1"/>
</dbReference>
<proteinExistence type="predicted"/>
<dbReference type="InterPro" id="IPR036388">
    <property type="entry name" value="WH-like_DNA-bd_sf"/>
</dbReference>
<keyword evidence="5" id="KW-0804">Transcription</keyword>
<feature type="domain" description="OmpR/PhoB-type" evidence="7">
    <location>
        <begin position="149"/>
        <end position="244"/>
    </location>
</feature>
<dbReference type="InterPro" id="IPR011006">
    <property type="entry name" value="CheY-like_superfamily"/>
</dbReference>